<proteinExistence type="predicted"/>
<dbReference type="NCBIfam" id="TIGR04183">
    <property type="entry name" value="Por_Secre_tail"/>
    <property type="match status" value="1"/>
</dbReference>
<dbReference type="NCBIfam" id="NF033707">
    <property type="entry name" value="T9SS_sortase"/>
    <property type="match status" value="1"/>
</dbReference>
<dbReference type="InterPro" id="IPR029031">
    <property type="entry name" value="Gingipain_N_sf"/>
</dbReference>
<feature type="chain" id="PRO_5030769278" description="Gingipain domain-containing protein" evidence="2">
    <location>
        <begin position="29"/>
        <end position="1251"/>
    </location>
</feature>
<evidence type="ECO:0000259" key="3">
    <source>
        <dbReference type="Pfam" id="PF01364"/>
    </source>
</evidence>
<accession>A0A7W5YEQ0</accession>
<dbReference type="GO" id="GO:0006508">
    <property type="term" value="P:proteolysis"/>
    <property type="evidence" value="ECO:0007669"/>
    <property type="project" value="InterPro"/>
</dbReference>
<organism evidence="4 5">
    <name type="scientific">Alloprevotella rava</name>
    <dbReference type="NCBI Taxonomy" id="671218"/>
    <lineage>
        <taxon>Bacteria</taxon>
        <taxon>Pseudomonadati</taxon>
        <taxon>Bacteroidota</taxon>
        <taxon>Bacteroidia</taxon>
        <taxon>Bacteroidales</taxon>
        <taxon>Prevotellaceae</taxon>
        <taxon>Alloprevotella</taxon>
    </lineage>
</organism>
<dbReference type="Proteomes" id="UP000541425">
    <property type="component" value="Unassembled WGS sequence"/>
</dbReference>
<protein>
    <recommendedName>
        <fullName evidence="3">Gingipain domain-containing protein</fullName>
    </recommendedName>
</protein>
<dbReference type="Gene3D" id="3.40.50.1460">
    <property type="match status" value="1"/>
</dbReference>
<comment type="caution">
    <text evidence="4">The sequence shown here is derived from an EMBL/GenBank/DDBJ whole genome shotgun (WGS) entry which is preliminary data.</text>
</comment>
<keyword evidence="1 2" id="KW-0732">Signal</keyword>
<evidence type="ECO:0000256" key="1">
    <source>
        <dbReference type="ARBA" id="ARBA00022729"/>
    </source>
</evidence>
<dbReference type="InterPro" id="IPR026444">
    <property type="entry name" value="Secre_tail"/>
</dbReference>
<dbReference type="EMBL" id="JACICA010000018">
    <property type="protein sequence ID" value="MBB3703629.1"/>
    <property type="molecule type" value="Genomic_DNA"/>
</dbReference>
<dbReference type="RefSeq" id="WP_183698074.1">
    <property type="nucleotide sequence ID" value="NZ_JACICA010000018.1"/>
</dbReference>
<dbReference type="Gene3D" id="2.60.40.4070">
    <property type="match status" value="1"/>
</dbReference>
<evidence type="ECO:0000313" key="4">
    <source>
        <dbReference type="EMBL" id="MBB3703629.1"/>
    </source>
</evidence>
<reference evidence="4 5" key="1">
    <citation type="submission" date="2020-08" db="EMBL/GenBank/DDBJ databases">
        <title>Genomic Encyclopedia of Type Strains, Phase IV (KMG-IV): sequencing the most valuable type-strain genomes for metagenomic binning, comparative biology and taxonomic classification.</title>
        <authorList>
            <person name="Goeker M."/>
        </authorList>
    </citation>
    <scope>NUCLEOTIDE SEQUENCE [LARGE SCALE GENOMIC DNA]</scope>
    <source>
        <strain evidence="4 5">DSM 22548</strain>
    </source>
</reference>
<dbReference type="InterPro" id="IPR001769">
    <property type="entry name" value="Gingipain"/>
</dbReference>
<feature type="signal peptide" evidence="2">
    <location>
        <begin position="1"/>
        <end position="28"/>
    </location>
</feature>
<dbReference type="Gene3D" id="3.40.50.10390">
    <property type="entry name" value="Gingipain r, domain 1"/>
    <property type="match status" value="1"/>
</dbReference>
<evidence type="ECO:0000313" key="5">
    <source>
        <dbReference type="Proteomes" id="UP000541425"/>
    </source>
</evidence>
<dbReference type="Pfam" id="PF01364">
    <property type="entry name" value="Peptidase_C25"/>
    <property type="match status" value="1"/>
</dbReference>
<dbReference type="InterPro" id="IPR029030">
    <property type="entry name" value="Caspase-like_dom_sf"/>
</dbReference>
<evidence type="ECO:0000256" key="2">
    <source>
        <dbReference type="SAM" id="SignalP"/>
    </source>
</evidence>
<dbReference type="CDD" id="cd02258">
    <property type="entry name" value="Peptidase_C25_N"/>
    <property type="match status" value="1"/>
</dbReference>
<dbReference type="AlphaFoldDB" id="A0A7W5YEQ0"/>
<name>A0A7W5YEQ0_9BACT</name>
<feature type="domain" description="Gingipain" evidence="3">
    <location>
        <begin position="505"/>
        <end position="886"/>
    </location>
</feature>
<sequence>MHTKRILTLLIGLSGTISLIAQPFTSFAEKDFPPGTLFSTQFNLGENYADSIWSVNFIYPEFRLTTKAETELLKKKGVLAQELPSVETSLSISRKQGFLDVNFTPFVYRNGDWMRMTGCKIQLVSKPRVMVRKAQALPSLNQRYTNHSVLSKGKWIKISVPEEGIYQLTASKLKSWGFSNINRVKIYGYGGRILPQNLEFSGDNSVIDDLCEVATWRRKGSMLFYAEGTLRWSWDAIKNAWNRMQNTYSRGSYYFITEGDSPLEMKVVEPIAATTDTITSSIIPALYEKDAFAWYEGGTEFFSNYDFINNNTQSFTLSTPGFAGGTAKVAVAVSAASTLKATNVETLANGLSLGNFSISTYDSETESARETRALFSIDSLLENNTFKITTTAGNSARLNYILASYPRKLDASVPFVFSPATVSSSAPVVLAENANTSTQLWCIASASVPTTIVKTTINGTKAIAQIDDVKQRYIFVDVSKSYAEPSRVGMVENQDLHADSAQDMVIIIPESGKLKKQAERLAAAHGAEGLRVKIVRADQLYNEFSSGTPDATAYRRYLKMLYDRAKTTADMPRYLLLFGNCYWDNRLLIGGSLSAKDLLLAFEVSQNDHLINIPHGTLHSYVTDDYYGLLDDGEGIAIANRDKVDIGIGRFICTTEEEAKILVDKTLEYMENKNVGSWKNRVIMLADNGDNNLHQEDSETTVKNIQNANDELIIKKYYWDAYPITTSATGNSFPQVTRMLQEELKRGALIFNYTGHGSPRQLSHNKLLQTSDFEKTTDGNMPLWIFASCEITPYDQQMEDIGRATLFNTKQGSVAIVCATRSVYAIYNRALNAAYSRYVLSSDSNGKPYTLGDAMRLAKVSLVASAGDRSMNKLKYALLGDPALTLTAPRGKIVVDSIDGQAITSGTNLQLKAGQKVRFAGHIVKNGVVATDFNGTVTGSLYDRLENITCKNNNNANQKAMVYQDRKNALFEGSDSVCAGRFKLNVVVPRDISYSEDTGRMFFYAVNEDHSEESHGSTTQFHLNGTIQMQNSDTLGPKVFVYLNSTDFPDGGYISTSALFGATLHDMSGINANGLGIGHNIELCLDGEVNNIIVLNDYFAYNFGSTTSGTIQYPLTNLSPGRHKLTLRAWDVNDNSTTVSLNFFVSEDLTGGYDVNATANPAYTTTTFVTTLESSNEKSDITVEVYDLAGRRIWNEKSSVSANAGYDAIRWSLIDYANRPVPAGVYIYRSIISSSNKKITTKSKKMIIVRQ</sequence>
<dbReference type="GO" id="GO:0008234">
    <property type="term" value="F:cysteine-type peptidase activity"/>
    <property type="evidence" value="ECO:0007669"/>
    <property type="project" value="InterPro"/>
</dbReference>
<gene>
    <name evidence="4" type="ORF">FHS60_002124</name>
</gene>
<dbReference type="SUPFAM" id="SSF52129">
    <property type="entry name" value="Caspase-like"/>
    <property type="match status" value="1"/>
</dbReference>